<dbReference type="InterPro" id="IPR036851">
    <property type="entry name" value="Chloroperoxidase-like_sf"/>
</dbReference>
<keyword evidence="3" id="KW-0349">Heme</keyword>
<evidence type="ECO:0000256" key="2">
    <source>
        <dbReference type="ARBA" id="ARBA00022559"/>
    </source>
</evidence>
<name>A0A6A5WII6_9PLEO</name>
<sequence length="256" mass="27812">MKIVFGFLAIVALVSAVNFDEWHPPTNGDARSPCPALNSLANHGLIPRDGKDISAPQVIKGLNEGMNVSMEVATMLARAALGLSSNPSSGKFSLCDLGKHNAIEHDGSLSREDVDIAGGDQKLNPKIFKEYLSYFGGLTELTLPAVAAARWGRVQTSCARNSKFTYGPTQQFNSYLETAIYFRLLSNPATGTTPLEFVKIFFEQERLPAKEGWRPLNPIHALEMSQDALMVALATPEKNPFFNGTENDGGLVGIHF</sequence>
<dbReference type="PANTHER" id="PTHR33577:SF9">
    <property type="entry name" value="PEROXIDASE STCC"/>
    <property type="match status" value="1"/>
</dbReference>
<evidence type="ECO:0000256" key="6">
    <source>
        <dbReference type="ARBA" id="ARBA00023004"/>
    </source>
</evidence>
<feature type="signal peptide" evidence="8">
    <location>
        <begin position="1"/>
        <end position="16"/>
    </location>
</feature>
<feature type="domain" description="Heme haloperoxidase family profile" evidence="9">
    <location>
        <begin position="18"/>
        <end position="226"/>
    </location>
</feature>
<organism evidence="10 11">
    <name type="scientific">Amniculicola lignicola CBS 123094</name>
    <dbReference type="NCBI Taxonomy" id="1392246"/>
    <lineage>
        <taxon>Eukaryota</taxon>
        <taxon>Fungi</taxon>
        <taxon>Dikarya</taxon>
        <taxon>Ascomycota</taxon>
        <taxon>Pezizomycotina</taxon>
        <taxon>Dothideomycetes</taxon>
        <taxon>Pleosporomycetidae</taxon>
        <taxon>Pleosporales</taxon>
        <taxon>Amniculicolaceae</taxon>
        <taxon>Amniculicola</taxon>
    </lineage>
</organism>
<keyword evidence="8" id="KW-0732">Signal</keyword>
<evidence type="ECO:0000256" key="8">
    <source>
        <dbReference type="SAM" id="SignalP"/>
    </source>
</evidence>
<evidence type="ECO:0000313" key="10">
    <source>
        <dbReference type="EMBL" id="KAF2000744.1"/>
    </source>
</evidence>
<keyword evidence="2 10" id="KW-0575">Peroxidase</keyword>
<feature type="chain" id="PRO_5025549776" evidence="8">
    <location>
        <begin position="17"/>
        <end position="256"/>
    </location>
</feature>
<evidence type="ECO:0000256" key="5">
    <source>
        <dbReference type="ARBA" id="ARBA00023002"/>
    </source>
</evidence>
<dbReference type="AlphaFoldDB" id="A0A6A5WII6"/>
<evidence type="ECO:0000256" key="1">
    <source>
        <dbReference type="ARBA" id="ARBA00001970"/>
    </source>
</evidence>
<reference evidence="10" key="1">
    <citation type="journal article" date="2020" name="Stud. Mycol.">
        <title>101 Dothideomycetes genomes: a test case for predicting lifestyles and emergence of pathogens.</title>
        <authorList>
            <person name="Haridas S."/>
            <person name="Albert R."/>
            <person name="Binder M."/>
            <person name="Bloem J."/>
            <person name="Labutti K."/>
            <person name="Salamov A."/>
            <person name="Andreopoulos B."/>
            <person name="Baker S."/>
            <person name="Barry K."/>
            <person name="Bills G."/>
            <person name="Bluhm B."/>
            <person name="Cannon C."/>
            <person name="Castanera R."/>
            <person name="Culley D."/>
            <person name="Daum C."/>
            <person name="Ezra D."/>
            <person name="Gonzalez J."/>
            <person name="Henrissat B."/>
            <person name="Kuo A."/>
            <person name="Liang C."/>
            <person name="Lipzen A."/>
            <person name="Lutzoni F."/>
            <person name="Magnuson J."/>
            <person name="Mondo S."/>
            <person name="Nolan M."/>
            <person name="Ohm R."/>
            <person name="Pangilinan J."/>
            <person name="Park H.-J."/>
            <person name="Ramirez L."/>
            <person name="Alfaro M."/>
            <person name="Sun H."/>
            <person name="Tritt A."/>
            <person name="Yoshinaga Y."/>
            <person name="Zwiers L.-H."/>
            <person name="Turgeon B."/>
            <person name="Goodwin S."/>
            <person name="Spatafora J."/>
            <person name="Crous P."/>
            <person name="Grigoriev I."/>
        </authorList>
    </citation>
    <scope>NUCLEOTIDE SEQUENCE</scope>
    <source>
        <strain evidence="10">CBS 123094</strain>
    </source>
</reference>
<dbReference type="OrthoDB" id="407298at2759"/>
<dbReference type="SUPFAM" id="SSF47571">
    <property type="entry name" value="Cloroperoxidase"/>
    <property type="match status" value="1"/>
</dbReference>
<dbReference type="GO" id="GO:0004601">
    <property type="term" value="F:peroxidase activity"/>
    <property type="evidence" value="ECO:0007669"/>
    <property type="project" value="UniProtKB-KW"/>
</dbReference>
<comment type="similarity">
    <text evidence="7">Belongs to the chloroperoxidase family.</text>
</comment>
<dbReference type="PROSITE" id="PS51405">
    <property type="entry name" value="HEME_HALOPEROXIDASE"/>
    <property type="match status" value="1"/>
</dbReference>
<accession>A0A6A5WII6</accession>
<dbReference type="Proteomes" id="UP000799779">
    <property type="component" value="Unassembled WGS sequence"/>
</dbReference>
<comment type="cofactor">
    <cofactor evidence="1">
        <name>heme b</name>
        <dbReference type="ChEBI" id="CHEBI:60344"/>
    </cofactor>
</comment>
<proteinExistence type="inferred from homology"/>
<keyword evidence="5" id="KW-0560">Oxidoreductase</keyword>
<evidence type="ECO:0000256" key="7">
    <source>
        <dbReference type="ARBA" id="ARBA00025795"/>
    </source>
</evidence>
<dbReference type="GO" id="GO:0046872">
    <property type="term" value="F:metal ion binding"/>
    <property type="evidence" value="ECO:0007669"/>
    <property type="project" value="UniProtKB-KW"/>
</dbReference>
<dbReference type="Gene3D" id="1.10.489.10">
    <property type="entry name" value="Chloroperoxidase-like"/>
    <property type="match status" value="1"/>
</dbReference>
<keyword evidence="4" id="KW-0479">Metal-binding</keyword>
<evidence type="ECO:0000259" key="9">
    <source>
        <dbReference type="PROSITE" id="PS51405"/>
    </source>
</evidence>
<evidence type="ECO:0000313" key="11">
    <source>
        <dbReference type="Proteomes" id="UP000799779"/>
    </source>
</evidence>
<protein>
    <submittedName>
        <fullName evidence="10">Cloroperoxidase</fullName>
    </submittedName>
</protein>
<evidence type="ECO:0000256" key="3">
    <source>
        <dbReference type="ARBA" id="ARBA00022617"/>
    </source>
</evidence>
<keyword evidence="6" id="KW-0408">Iron</keyword>
<dbReference type="EMBL" id="ML977587">
    <property type="protein sequence ID" value="KAF2000744.1"/>
    <property type="molecule type" value="Genomic_DNA"/>
</dbReference>
<dbReference type="Pfam" id="PF01328">
    <property type="entry name" value="Peroxidase_2"/>
    <property type="match status" value="1"/>
</dbReference>
<keyword evidence="11" id="KW-1185">Reference proteome</keyword>
<dbReference type="InterPro" id="IPR000028">
    <property type="entry name" value="Chloroperoxidase"/>
</dbReference>
<dbReference type="PANTHER" id="PTHR33577">
    <property type="entry name" value="STERIGMATOCYSTIN BIOSYNTHESIS PEROXIDASE STCC-RELATED"/>
    <property type="match status" value="1"/>
</dbReference>
<evidence type="ECO:0000256" key="4">
    <source>
        <dbReference type="ARBA" id="ARBA00022723"/>
    </source>
</evidence>
<gene>
    <name evidence="10" type="ORF">P154DRAFT_491484</name>
</gene>